<sequence length="564" mass="62245">MPQEYQRDGDNGFIGLNSRDNPASLPAGMVSKSQNFRLDRGIATVRNGIRRLTSTNILNKTIYGIGTYINGDGQEIFVIVVTNGVHTFNPETEVFSTLISFPSGETITTKVGCDVVTTTGTTVNTAFIFISRGHSKRPLKCTIDTTTYLITGIVAMPTSGTGAEFPNCSGLLYYCNRLIAIGQHHSKGYTPTARSRDSVCVSNYLDFEHWDALDVYTFNEGSNDEVIAVAPWTLTEFVVFLRNSIFYVNVGTTRYANSDPLTASTALMKSLVTDIGCKAKNSVVLAGGGIIFLSDNGIYIMNPTQVGSNESIRLLTSSEPLSAPIDDVIQRINKSYIQNSVGVYWNNRYYLSVPLDDSVDNNCILVYNFLIKNWESVDTYPAGFDAIEFAVGKKSNQRRLFSFDTDQGVFLLEELDYDEYGASTGKPILPFPSDPPLILAESSSQNVIILNTASFTPNQINGELNTRLYTYNQLKDKRFSTAEIDLVSNGGSYIETYADTINQDTASLIDSFGFSQDEDSTRRIAIRKIAYGLKLRFLNKTLRTSIRGVSITSTIMGKQNISKK</sequence>
<reference evidence="1" key="1">
    <citation type="submission" date="2020-05" db="EMBL/GenBank/DDBJ databases">
        <authorList>
            <person name="Chiriac C."/>
            <person name="Salcher M."/>
            <person name="Ghai R."/>
            <person name="Kavagutti S V."/>
        </authorList>
    </citation>
    <scope>NUCLEOTIDE SEQUENCE</scope>
</reference>
<name>A0A6J7WCC8_9CAUD</name>
<organism evidence="1">
    <name type="scientific">uncultured Caudovirales phage</name>
    <dbReference type="NCBI Taxonomy" id="2100421"/>
    <lineage>
        <taxon>Viruses</taxon>
        <taxon>Duplodnaviria</taxon>
        <taxon>Heunggongvirae</taxon>
        <taxon>Uroviricota</taxon>
        <taxon>Caudoviricetes</taxon>
        <taxon>Peduoviridae</taxon>
        <taxon>Maltschvirus</taxon>
        <taxon>Maltschvirus maltsch</taxon>
    </lineage>
</organism>
<accession>A0A6J7WCC8</accession>
<proteinExistence type="predicted"/>
<evidence type="ECO:0000313" key="1">
    <source>
        <dbReference type="EMBL" id="CAB5178515.1"/>
    </source>
</evidence>
<dbReference type="EMBL" id="LR798206">
    <property type="protein sequence ID" value="CAB5178515.1"/>
    <property type="molecule type" value="Genomic_DNA"/>
</dbReference>
<gene>
    <name evidence="1" type="ORF">UFOVP157_7</name>
</gene>
<protein>
    <submittedName>
        <fullName evidence="1">Uncharacterized protein</fullName>
    </submittedName>
</protein>